<organism evidence="1 2">
    <name type="scientific">Trichocladium antarcticum</name>
    <dbReference type="NCBI Taxonomy" id="1450529"/>
    <lineage>
        <taxon>Eukaryota</taxon>
        <taxon>Fungi</taxon>
        <taxon>Dikarya</taxon>
        <taxon>Ascomycota</taxon>
        <taxon>Pezizomycotina</taxon>
        <taxon>Sordariomycetes</taxon>
        <taxon>Sordariomycetidae</taxon>
        <taxon>Sordariales</taxon>
        <taxon>Chaetomiaceae</taxon>
        <taxon>Trichocladium</taxon>
    </lineage>
</organism>
<evidence type="ECO:0000313" key="1">
    <source>
        <dbReference type="EMBL" id="KAK4132891.1"/>
    </source>
</evidence>
<accession>A0AAN6ZCI0</accession>
<name>A0AAN6ZCI0_9PEZI</name>
<evidence type="ECO:0000313" key="2">
    <source>
        <dbReference type="Proteomes" id="UP001304895"/>
    </source>
</evidence>
<protein>
    <submittedName>
        <fullName evidence="1">Uncharacterized protein</fullName>
    </submittedName>
</protein>
<reference evidence="1" key="1">
    <citation type="journal article" date="2023" name="Mol. Phylogenet. Evol.">
        <title>Genome-scale phylogeny and comparative genomics of the fungal order Sordariales.</title>
        <authorList>
            <person name="Hensen N."/>
            <person name="Bonometti L."/>
            <person name="Westerberg I."/>
            <person name="Brannstrom I.O."/>
            <person name="Guillou S."/>
            <person name="Cros-Aarteil S."/>
            <person name="Calhoun S."/>
            <person name="Haridas S."/>
            <person name="Kuo A."/>
            <person name="Mondo S."/>
            <person name="Pangilinan J."/>
            <person name="Riley R."/>
            <person name="LaButti K."/>
            <person name="Andreopoulos B."/>
            <person name="Lipzen A."/>
            <person name="Chen C."/>
            <person name="Yan M."/>
            <person name="Daum C."/>
            <person name="Ng V."/>
            <person name="Clum A."/>
            <person name="Steindorff A."/>
            <person name="Ohm R.A."/>
            <person name="Martin F."/>
            <person name="Silar P."/>
            <person name="Natvig D.O."/>
            <person name="Lalanne C."/>
            <person name="Gautier V."/>
            <person name="Ament-Velasquez S.L."/>
            <person name="Kruys A."/>
            <person name="Hutchinson M.I."/>
            <person name="Powell A.J."/>
            <person name="Barry K."/>
            <person name="Miller A.N."/>
            <person name="Grigoriev I.V."/>
            <person name="Debuchy R."/>
            <person name="Gladieux P."/>
            <person name="Hiltunen Thoren M."/>
            <person name="Johannesson H."/>
        </authorList>
    </citation>
    <scope>NUCLEOTIDE SEQUENCE</scope>
    <source>
        <strain evidence="1">CBS 123565</strain>
    </source>
</reference>
<reference evidence="1" key="2">
    <citation type="submission" date="2023-05" db="EMBL/GenBank/DDBJ databases">
        <authorList>
            <consortium name="Lawrence Berkeley National Laboratory"/>
            <person name="Steindorff A."/>
            <person name="Hensen N."/>
            <person name="Bonometti L."/>
            <person name="Westerberg I."/>
            <person name="Brannstrom I.O."/>
            <person name="Guillou S."/>
            <person name="Cros-Aarteil S."/>
            <person name="Calhoun S."/>
            <person name="Haridas S."/>
            <person name="Kuo A."/>
            <person name="Mondo S."/>
            <person name="Pangilinan J."/>
            <person name="Riley R."/>
            <person name="Labutti K."/>
            <person name="Andreopoulos B."/>
            <person name="Lipzen A."/>
            <person name="Chen C."/>
            <person name="Yanf M."/>
            <person name="Daum C."/>
            <person name="Ng V."/>
            <person name="Clum A."/>
            <person name="Ohm R."/>
            <person name="Martin F."/>
            <person name="Silar P."/>
            <person name="Natvig D."/>
            <person name="Lalanne C."/>
            <person name="Gautier V."/>
            <person name="Ament-Velasquez S.L."/>
            <person name="Kruys A."/>
            <person name="Hutchinson M.I."/>
            <person name="Powell A.J."/>
            <person name="Barry K."/>
            <person name="Miller A.N."/>
            <person name="Grigoriev I.V."/>
            <person name="Debuchy R."/>
            <person name="Gladieux P."/>
            <person name="Thoren M.H."/>
            <person name="Johannesson H."/>
        </authorList>
    </citation>
    <scope>NUCLEOTIDE SEQUENCE</scope>
    <source>
        <strain evidence="1">CBS 123565</strain>
    </source>
</reference>
<proteinExistence type="predicted"/>
<dbReference type="EMBL" id="MU853414">
    <property type="protein sequence ID" value="KAK4132891.1"/>
    <property type="molecule type" value="Genomic_DNA"/>
</dbReference>
<dbReference type="Proteomes" id="UP001304895">
    <property type="component" value="Unassembled WGS sequence"/>
</dbReference>
<keyword evidence="2" id="KW-1185">Reference proteome</keyword>
<comment type="caution">
    <text evidence="1">The sequence shown here is derived from an EMBL/GenBank/DDBJ whole genome shotgun (WGS) entry which is preliminary data.</text>
</comment>
<sequence length="286" mass="30474">MALELSLGKPYKMCSRLPWWDGVPSLVHVRKSGSCGGPGRPGGGLSCGRGLHGKQDGKMRLLTRSALAADKGLGFLSSESCRARLGWTAPWSAGAESDFDRTLSLVGSGVVWTQGVLCSGPHRPWLACSIRRTWYIIRSGLVSGRVVATLETARCCDFARPGGRCCPCSVAARSCTCALARSVAAHLCEKPSSIRTWLSSKLAPRAPTLEMGGGNDLQARANASLAPQRRSTSPCLLPAAPRLCLSRLQEHFAAAACRPLRARHCCCSAATVGILSRRPRPRPLTQ</sequence>
<dbReference type="AlphaFoldDB" id="A0AAN6ZCI0"/>
<gene>
    <name evidence="1" type="ORF">BT67DRAFT_63759</name>
</gene>